<sequence length="51" mass="5740">MSFIKRGDGKIVTVIDEEELTEEQKKSAKDLSQQVKQSDNTEASELKQSGR</sequence>
<reference evidence="2" key="1">
    <citation type="submission" date="2020-05" db="EMBL/GenBank/DDBJ databases">
        <authorList>
            <person name="Chiriac C."/>
            <person name="Salcher M."/>
            <person name="Ghai R."/>
            <person name="Kavagutti S V."/>
        </authorList>
    </citation>
    <scope>NUCLEOTIDE SEQUENCE</scope>
</reference>
<accession>A0A6J5RHZ2</accession>
<feature type="compositionally biased region" description="Polar residues" evidence="1">
    <location>
        <begin position="30"/>
        <end position="51"/>
    </location>
</feature>
<evidence type="ECO:0000256" key="1">
    <source>
        <dbReference type="SAM" id="MobiDB-lite"/>
    </source>
</evidence>
<evidence type="ECO:0000313" key="2">
    <source>
        <dbReference type="EMBL" id="CAB4197100.1"/>
    </source>
</evidence>
<feature type="region of interest" description="Disordered" evidence="1">
    <location>
        <begin position="21"/>
        <end position="51"/>
    </location>
</feature>
<proteinExistence type="predicted"/>
<gene>
    <name evidence="2" type="ORF">UFOVP1290_620</name>
</gene>
<name>A0A6J5RHZ2_9CAUD</name>
<organism evidence="2">
    <name type="scientific">uncultured Caudovirales phage</name>
    <dbReference type="NCBI Taxonomy" id="2100421"/>
    <lineage>
        <taxon>Viruses</taxon>
        <taxon>Duplodnaviria</taxon>
        <taxon>Heunggongvirae</taxon>
        <taxon>Uroviricota</taxon>
        <taxon>Caudoviricetes</taxon>
        <taxon>Peduoviridae</taxon>
        <taxon>Maltschvirus</taxon>
        <taxon>Maltschvirus maltsch</taxon>
    </lineage>
</organism>
<protein>
    <submittedName>
        <fullName evidence="2">Uncharacterized protein</fullName>
    </submittedName>
</protein>
<dbReference type="EMBL" id="LR797252">
    <property type="protein sequence ID" value="CAB4197100.1"/>
    <property type="molecule type" value="Genomic_DNA"/>
</dbReference>